<accession>A0AAQ3N5Z7</accession>
<dbReference type="Proteomes" id="UP001374535">
    <property type="component" value="Chromosome 7"/>
</dbReference>
<dbReference type="GO" id="GO:0005886">
    <property type="term" value="C:plasma membrane"/>
    <property type="evidence" value="ECO:0007669"/>
    <property type="project" value="UniProtKB-SubCell"/>
</dbReference>
<gene>
    <name evidence="9" type="ORF">V8G54_024684</name>
</gene>
<evidence type="ECO:0000256" key="2">
    <source>
        <dbReference type="ARBA" id="ARBA00022473"/>
    </source>
</evidence>
<evidence type="ECO:0000256" key="3">
    <source>
        <dbReference type="ARBA" id="ARBA00022475"/>
    </source>
</evidence>
<feature type="region of interest" description="Disordered" evidence="8">
    <location>
        <begin position="384"/>
        <end position="441"/>
    </location>
</feature>
<keyword evidence="4" id="KW-0812">Transmembrane</keyword>
<dbReference type="Pfam" id="PF08137">
    <property type="entry name" value="DVL"/>
    <property type="match status" value="1"/>
</dbReference>
<evidence type="ECO:0000256" key="5">
    <source>
        <dbReference type="ARBA" id="ARBA00022989"/>
    </source>
</evidence>
<dbReference type="PANTHER" id="PTHR47596:SF10">
    <property type="entry name" value="ROTUNDIFOLIA-LIKE PROTEIN"/>
    <property type="match status" value="1"/>
</dbReference>
<dbReference type="Gene3D" id="2.40.128.330">
    <property type="match status" value="1"/>
</dbReference>
<dbReference type="EMBL" id="CP144694">
    <property type="protein sequence ID" value="WVZ03878.1"/>
    <property type="molecule type" value="Genomic_DNA"/>
</dbReference>
<evidence type="ECO:0000313" key="9">
    <source>
        <dbReference type="EMBL" id="WVZ03878.1"/>
    </source>
</evidence>
<feature type="compositionally biased region" description="Low complexity" evidence="8">
    <location>
        <begin position="386"/>
        <end position="434"/>
    </location>
</feature>
<evidence type="ECO:0000256" key="7">
    <source>
        <dbReference type="ARBA" id="ARBA00024340"/>
    </source>
</evidence>
<dbReference type="Gene3D" id="1.20.58.340">
    <property type="entry name" value="Magnesium transport protein CorA, transmembrane region"/>
    <property type="match status" value="1"/>
</dbReference>
<comment type="similarity">
    <text evidence="7">Belongs to the DVL/RTFL small polypeptides family.</text>
</comment>
<proteinExistence type="inferred from homology"/>
<keyword evidence="10" id="KW-1185">Reference proteome</keyword>
<evidence type="ECO:0000313" key="10">
    <source>
        <dbReference type="Proteomes" id="UP001374535"/>
    </source>
</evidence>
<keyword evidence="3" id="KW-1003">Cell membrane</keyword>
<evidence type="ECO:0000256" key="8">
    <source>
        <dbReference type="SAM" id="MobiDB-lite"/>
    </source>
</evidence>
<keyword evidence="2" id="KW-0217">Developmental protein</keyword>
<evidence type="ECO:0000256" key="4">
    <source>
        <dbReference type="ARBA" id="ARBA00022692"/>
    </source>
</evidence>
<evidence type="ECO:0000256" key="6">
    <source>
        <dbReference type="ARBA" id="ARBA00023136"/>
    </source>
</evidence>
<organism evidence="9 10">
    <name type="scientific">Vigna mungo</name>
    <name type="common">Black gram</name>
    <name type="synonym">Phaseolus mungo</name>
    <dbReference type="NCBI Taxonomy" id="3915"/>
    <lineage>
        <taxon>Eukaryota</taxon>
        <taxon>Viridiplantae</taxon>
        <taxon>Streptophyta</taxon>
        <taxon>Embryophyta</taxon>
        <taxon>Tracheophyta</taxon>
        <taxon>Spermatophyta</taxon>
        <taxon>Magnoliopsida</taxon>
        <taxon>eudicotyledons</taxon>
        <taxon>Gunneridae</taxon>
        <taxon>Pentapetalae</taxon>
        <taxon>rosids</taxon>
        <taxon>fabids</taxon>
        <taxon>Fabales</taxon>
        <taxon>Fabaceae</taxon>
        <taxon>Papilionoideae</taxon>
        <taxon>50 kb inversion clade</taxon>
        <taxon>NPAAA clade</taxon>
        <taxon>indigoferoid/millettioid clade</taxon>
        <taxon>Phaseoleae</taxon>
        <taxon>Vigna</taxon>
    </lineage>
</organism>
<name>A0AAQ3N5Z7_VIGMU</name>
<dbReference type="AlphaFoldDB" id="A0AAQ3N5Z7"/>
<dbReference type="GO" id="GO:0008285">
    <property type="term" value="P:negative regulation of cell population proliferation"/>
    <property type="evidence" value="ECO:0007669"/>
    <property type="project" value="InterPro"/>
</dbReference>
<dbReference type="PANTHER" id="PTHR47596">
    <property type="entry name" value="DVL13"/>
    <property type="match status" value="1"/>
</dbReference>
<evidence type="ECO:0000256" key="1">
    <source>
        <dbReference type="ARBA" id="ARBA00004162"/>
    </source>
</evidence>
<dbReference type="InterPro" id="IPR012552">
    <property type="entry name" value="DVL"/>
</dbReference>
<protein>
    <submittedName>
        <fullName evidence="9">Uncharacterized protein</fullName>
    </submittedName>
</protein>
<sequence>MRGVCGGHTAMQRSDSFSPISVTLFSLGDFFQTLQTLPLLFVAVQIGAFTSIFRRRRPIRPERILHIRLALKRVSHIRRYMSHIRLSPPHQEDHNTTPSSVPATASLRRWDHRFARWSRAGANMLTKVKKNIGNAQLWMRFDRSGRFELVEWEKNAIFHHALIPARDLRILGPVFSHSSNILAGEKTMVVNLEFIKAIVTLLGKSQPKLLGAVEEQEGEIWPELSFEFQVLEIALEAVCTYLDSSVADLERGAYPVLEHWLGMLVPKILNMEQMRRWREQHPNGCVVWVIVEEATSKACLRCASDAYFFRVKPMSISISEAERRKRCFIAPNQEEEHLEKMAVVLLRDTDLDGPGPGPALLVLDITVAWFLMDEKWKLSKKEAGCSSQNSTSSTKSLFSRSCSTRGSSSNSPLLRSLSQKSSSTSKTSIPRSFSQKNPSIGKKCTSLAKEHRARFYIMRRCVAMLVCWHKHGDS</sequence>
<comment type="subcellular location">
    <subcellularLocation>
        <location evidence="1">Cell membrane</location>
        <topology evidence="1">Single-pass membrane protein</topology>
    </subcellularLocation>
</comment>
<reference evidence="9 10" key="1">
    <citation type="journal article" date="2023" name="Life. Sci Alliance">
        <title>Evolutionary insights into 3D genome organization and epigenetic landscape of Vigna mungo.</title>
        <authorList>
            <person name="Junaid A."/>
            <person name="Singh B."/>
            <person name="Bhatia S."/>
        </authorList>
    </citation>
    <scope>NUCLEOTIDE SEQUENCE [LARGE SCALE GENOMIC DNA]</scope>
    <source>
        <strain evidence="9">Urdbean</strain>
    </source>
</reference>
<keyword evidence="6" id="KW-0472">Membrane</keyword>
<dbReference type="InterPro" id="IPR052692">
    <property type="entry name" value="DVL_RTFL_polypeptides"/>
</dbReference>
<keyword evidence="5" id="KW-1133">Transmembrane helix</keyword>
<dbReference type="GO" id="GO:0048367">
    <property type="term" value="P:shoot system development"/>
    <property type="evidence" value="ECO:0007669"/>
    <property type="project" value="UniProtKB-ARBA"/>
</dbReference>